<dbReference type="GO" id="GO:0005783">
    <property type="term" value="C:endoplasmic reticulum"/>
    <property type="evidence" value="ECO:0007669"/>
    <property type="project" value="TreeGrafter"/>
</dbReference>
<name>A0A6C0JB53_9ZZZZ</name>
<dbReference type="GO" id="GO:0004656">
    <property type="term" value="F:procollagen-proline 4-dioxygenase activity"/>
    <property type="evidence" value="ECO:0007669"/>
    <property type="project" value="TreeGrafter"/>
</dbReference>
<sequence length="208" mass="24477">MVVYDDGKLHILTLYIYKYMVKTTINTEWKNYIHKQNERGINKQKLEDILKKQNYDYDIINALLYSNEIDNNLVTTTRNSSDYIVNKILYSENPMVETYSNFLSDEECNFFVNISKTDLKQALVSSNNKGIVSTGRTGKNTWIKHDFNEITKNIGERISNVIGIPLKNAESFQIIYYGKTQEYMNHYDSWDHDNSEKTLRCMRYGVQD</sequence>
<dbReference type="Gene3D" id="2.60.120.620">
    <property type="entry name" value="q2cbj1_9rhob like domain"/>
    <property type="match status" value="1"/>
</dbReference>
<evidence type="ECO:0000256" key="2">
    <source>
        <dbReference type="ARBA" id="ARBA00023004"/>
    </source>
</evidence>
<evidence type="ECO:0000256" key="1">
    <source>
        <dbReference type="ARBA" id="ARBA00022723"/>
    </source>
</evidence>
<dbReference type="EMBL" id="MN740360">
    <property type="protein sequence ID" value="QHU02533.1"/>
    <property type="molecule type" value="Genomic_DNA"/>
</dbReference>
<protein>
    <recommendedName>
        <fullName evidence="4">Prolyl 4-hydroxylase alpha subunit domain-containing protein</fullName>
    </recommendedName>
</protein>
<keyword evidence="2" id="KW-0408">Iron</keyword>
<evidence type="ECO:0000313" key="3">
    <source>
        <dbReference type="EMBL" id="QHU02533.1"/>
    </source>
</evidence>
<organism evidence="3">
    <name type="scientific">viral metagenome</name>
    <dbReference type="NCBI Taxonomy" id="1070528"/>
    <lineage>
        <taxon>unclassified sequences</taxon>
        <taxon>metagenomes</taxon>
        <taxon>organismal metagenomes</taxon>
    </lineage>
</organism>
<reference evidence="3" key="1">
    <citation type="journal article" date="2020" name="Nature">
        <title>Giant virus diversity and host interactions through global metagenomics.</title>
        <authorList>
            <person name="Schulz F."/>
            <person name="Roux S."/>
            <person name="Paez-Espino D."/>
            <person name="Jungbluth S."/>
            <person name="Walsh D.A."/>
            <person name="Denef V.J."/>
            <person name="McMahon K.D."/>
            <person name="Konstantinidis K.T."/>
            <person name="Eloe-Fadrosh E.A."/>
            <person name="Kyrpides N.C."/>
            <person name="Woyke T."/>
        </authorList>
    </citation>
    <scope>NUCLEOTIDE SEQUENCE</scope>
    <source>
        <strain evidence="3">GVMAG-M-3300025880-76</strain>
    </source>
</reference>
<dbReference type="PANTHER" id="PTHR10869:SF246">
    <property type="entry name" value="TRANSMEMBRANE PROLYL 4-HYDROXYLASE"/>
    <property type="match status" value="1"/>
</dbReference>
<evidence type="ECO:0008006" key="4">
    <source>
        <dbReference type="Google" id="ProtNLM"/>
    </source>
</evidence>
<dbReference type="PANTHER" id="PTHR10869">
    <property type="entry name" value="PROLYL 4-HYDROXYLASE ALPHA SUBUNIT"/>
    <property type="match status" value="1"/>
</dbReference>
<accession>A0A6C0JB53</accession>
<keyword evidence="1" id="KW-0479">Metal-binding</keyword>
<dbReference type="AlphaFoldDB" id="A0A6C0JB53"/>
<dbReference type="InterPro" id="IPR045054">
    <property type="entry name" value="P4HA-like"/>
</dbReference>
<dbReference type="GO" id="GO:0046872">
    <property type="term" value="F:metal ion binding"/>
    <property type="evidence" value="ECO:0007669"/>
    <property type="project" value="UniProtKB-KW"/>
</dbReference>
<proteinExistence type="predicted"/>